<evidence type="ECO:0000256" key="3">
    <source>
        <dbReference type="ARBA" id="ARBA00022692"/>
    </source>
</evidence>
<evidence type="ECO:0000256" key="5">
    <source>
        <dbReference type="ARBA" id="ARBA00022824"/>
    </source>
</evidence>
<dbReference type="OrthoDB" id="5913609at2759"/>
<name>A0A1Y3BAT8_EURMA</name>
<sequence length="560" mass="64249">MITEAENVADYVPFYYLFTLLPILFVITTPAAAGSFVTATGNAITGSSSNLLQNQYIVYRVHQIDMPYGQFGSRSSAFNLEPLTPNQLSDFFLRKCALFKWKDLFQKSFHDIFVRKILQESLVSGVLIIYDNIINKSVTMDELKRWQTIEKRLLTNETLLPIYFIQENDDINRLYDELMESAENDNDNQRTFGSKTTKSGAEIIRQKIFSDSYQFVVNGPQVSIINNPIVTSFQTKLIGAGIEDQMPTYVIVTHYDSYSMIPALTNGADSNASGVIIFLELMRLFSKLYSNIKTRPKANLMFLLSGGGKLNYFGTKKWLDDSFDPSRSSNVDSLLDNVQFAICLDSLADSMNENGLFMYISKPPKPGTPTLTFWNNLQEISSDYPQINTTLIHKKINLAEDYLYWEHERFSLKRISAFTLTSLSTSKIIQRRTMIDLGQPNEQQRLNQMENYINIIGEALAHQLYGPIKENLLSGEYSVSRTFIQSISRQLQNVPRTQNLLLTTQKDTQNYQLPSLLKTIQMMMKKYSDGNVRTLHYKVDGKNPEFIFYEPNETRLFIYK</sequence>
<evidence type="ECO:0000256" key="9">
    <source>
        <dbReference type="SAM" id="Phobius"/>
    </source>
</evidence>
<comment type="caution">
    <text evidence="10">The sequence shown here is derived from an EMBL/GenBank/DDBJ whole genome shotgun (WGS) entry which is preliminary data.</text>
</comment>
<dbReference type="SUPFAM" id="SSF53187">
    <property type="entry name" value="Zn-dependent exopeptidases"/>
    <property type="match status" value="1"/>
</dbReference>
<keyword evidence="3 9" id="KW-0812">Transmembrane</keyword>
<keyword evidence="11" id="KW-1185">Reference proteome</keyword>
<evidence type="ECO:0000256" key="6">
    <source>
        <dbReference type="ARBA" id="ARBA00022989"/>
    </source>
</evidence>
<protein>
    <submittedName>
        <fullName evidence="10">Nicalin-like protein</fullName>
    </submittedName>
</protein>
<evidence type="ECO:0000256" key="1">
    <source>
        <dbReference type="ARBA" id="ARBA00004389"/>
    </source>
</evidence>
<dbReference type="GO" id="GO:0005789">
    <property type="term" value="C:endoplasmic reticulum membrane"/>
    <property type="evidence" value="ECO:0007669"/>
    <property type="project" value="UniProtKB-SubCell"/>
</dbReference>
<proteinExistence type="inferred from homology"/>
<keyword evidence="7 9" id="KW-0472">Membrane</keyword>
<evidence type="ECO:0000256" key="8">
    <source>
        <dbReference type="ARBA" id="ARBA00023180"/>
    </source>
</evidence>
<comment type="similarity">
    <text evidence="2">Belongs to the nicastrin family.</text>
</comment>
<dbReference type="InterPro" id="IPR016574">
    <property type="entry name" value="Nicalin"/>
</dbReference>
<evidence type="ECO:0000256" key="2">
    <source>
        <dbReference type="ARBA" id="ARBA00007717"/>
    </source>
</evidence>
<keyword evidence="4" id="KW-0732">Signal</keyword>
<keyword evidence="8" id="KW-0325">Glycoprotein</keyword>
<accession>A0A1Y3BAT8</accession>
<organism evidence="10 11">
    <name type="scientific">Euroglyphus maynei</name>
    <name type="common">Mayne's house dust mite</name>
    <dbReference type="NCBI Taxonomy" id="6958"/>
    <lineage>
        <taxon>Eukaryota</taxon>
        <taxon>Metazoa</taxon>
        <taxon>Ecdysozoa</taxon>
        <taxon>Arthropoda</taxon>
        <taxon>Chelicerata</taxon>
        <taxon>Arachnida</taxon>
        <taxon>Acari</taxon>
        <taxon>Acariformes</taxon>
        <taxon>Sarcoptiformes</taxon>
        <taxon>Astigmata</taxon>
        <taxon>Psoroptidia</taxon>
        <taxon>Analgoidea</taxon>
        <taxon>Pyroglyphidae</taxon>
        <taxon>Pyroglyphinae</taxon>
        <taxon>Euroglyphus</taxon>
    </lineage>
</organism>
<dbReference type="AlphaFoldDB" id="A0A1Y3BAT8"/>
<keyword evidence="5" id="KW-0256">Endoplasmic reticulum</keyword>
<evidence type="ECO:0000313" key="11">
    <source>
        <dbReference type="Proteomes" id="UP000194236"/>
    </source>
</evidence>
<evidence type="ECO:0000256" key="4">
    <source>
        <dbReference type="ARBA" id="ARBA00022729"/>
    </source>
</evidence>
<feature type="transmembrane region" description="Helical" evidence="9">
    <location>
        <begin position="12"/>
        <end position="33"/>
    </location>
</feature>
<evidence type="ECO:0000256" key="7">
    <source>
        <dbReference type="ARBA" id="ARBA00023136"/>
    </source>
</evidence>
<dbReference type="GO" id="GO:0009966">
    <property type="term" value="P:regulation of signal transduction"/>
    <property type="evidence" value="ECO:0007669"/>
    <property type="project" value="InterPro"/>
</dbReference>
<evidence type="ECO:0000313" key="10">
    <source>
        <dbReference type="EMBL" id="OTF77277.1"/>
    </source>
</evidence>
<dbReference type="Gene3D" id="3.40.630.10">
    <property type="entry name" value="Zn peptidases"/>
    <property type="match status" value="1"/>
</dbReference>
<gene>
    <name evidence="10" type="ORF">BLA29_003734</name>
</gene>
<keyword evidence="6 9" id="KW-1133">Transmembrane helix</keyword>
<dbReference type="PANTHER" id="PTHR31826">
    <property type="entry name" value="NICALIN"/>
    <property type="match status" value="1"/>
</dbReference>
<dbReference type="CDD" id="cd03882">
    <property type="entry name" value="M28_nicalin_like"/>
    <property type="match status" value="1"/>
</dbReference>
<dbReference type="EMBL" id="MUJZ01033494">
    <property type="protein sequence ID" value="OTF77277.1"/>
    <property type="molecule type" value="Genomic_DNA"/>
</dbReference>
<dbReference type="Pfam" id="PF05450">
    <property type="entry name" value="Nicastrin"/>
    <property type="match status" value="1"/>
</dbReference>
<reference evidence="10 11" key="1">
    <citation type="submission" date="2017-03" db="EMBL/GenBank/DDBJ databases">
        <title>Genome Survey of Euroglyphus maynei.</title>
        <authorList>
            <person name="Arlian L.G."/>
            <person name="Morgan M.S."/>
            <person name="Rider S.D."/>
        </authorList>
    </citation>
    <scope>NUCLEOTIDE SEQUENCE [LARGE SCALE GENOMIC DNA]</scope>
    <source>
        <strain evidence="10">Arlian Lab</strain>
        <tissue evidence="10">Whole body</tissue>
    </source>
</reference>
<comment type="subcellular location">
    <subcellularLocation>
        <location evidence="1">Endoplasmic reticulum membrane</location>
        <topology evidence="1">Single-pass membrane protein</topology>
    </subcellularLocation>
</comment>
<dbReference type="Proteomes" id="UP000194236">
    <property type="component" value="Unassembled WGS sequence"/>
</dbReference>